<dbReference type="STRING" id="66420.A0A0N1PEX0"/>
<feature type="signal peptide" evidence="1">
    <location>
        <begin position="1"/>
        <end position="16"/>
    </location>
</feature>
<name>A0A0N1PEX0_PAPXU</name>
<reference evidence="4 5" key="1">
    <citation type="journal article" date="2015" name="Nat. Commun.">
        <title>Outbred genome sequencing and CRISPR/Cas9 gene editing in butterflies.</title>
        <authorList>
            <person name="Li X."/>
            <person name="Fan D."/>
            <person name="Zhang W."/>
            <person name="Liu G."/>
            <person name="Zhang L."/>
            <person name="Zhao L."/>
            <person name="Fang X."/>
            <person name="Chen L."/>
            <person name="Dong Y."/>
            <person name="Chen Y."/>
            <person name="Ding Y."/>
            <person name="Zhao R."/>
            <person name="Feng M."/>
            <person name="Zhu Y."/>
            <person name="Feng Y."/>
            <person name="Jiang X."/>
            <person name="Zhu D."/>
            <person name="Xiang H."/>
            <person name="Feng X."/>
            <person name="Li S."/>
            <person name="Wang J."/>
            <person name="Zhang G."/>
            <person name="Kronforst M.R."/>
            <person name="Wang W."/>
        </authorList>
    </citation>
    <scope>NUCLEOTIDE SEQUENCE [LARGE SCALE GENOMIC DNA]</scope>
    <source>
        <strain evidence="4">Ya'a_city_454_Px</strain>
        <tissue evidence="4">Whole body</tissue>
    </source>
</reference>
<feature type="chain" id="PRO_5005879713" description="Peptidase S1 domain-containing protein" evidence="1">
    <location>
        <begin position="17"/>
        <end position="178"/>
    </location>
</feature>
<sequence>MLRVLVTICLLTLCGAQEATGDLDAVIKQIFGEPTTATSLQPSTLVPGVAKAVDTSCKTDDGRVGECVRYYLCNANNSVITDGIGIIDIRVRDGPCASYMDTCCLPPDTRDVNNPITPPPVIQPQYETDRYMQSGIVAWGVGCGEDGTPGVYVDVSNLRNWIDDKVAGMGYDPKVYTI</sequence>
<dbReference type="Pfam" id="PF00089">
    <property type="entry name" value="Trypsin"/>
    <property type="match status" value="1"/>
</dbReference>
<dbReference type="InterPro" id="IPR001254">
    <property type="entry name" value="Trypsin_dom"/>
</dbReference>
<dbReference type="GO" id="GO:0004252">
    <property type="term" value="F:serine-type endopeptidase activity"/>
    <property type="evidence" value="ECO:0007669"/>
    <property type="project" value="InterPro"/>
</dbReference>
<protein>
    <recommendedName>
        <fullName evidence="6">Peptidase S1 domain-containing protein</fullName>
    </recommendedName>
</protein>
<dbReference type="Gene3D" id="2.40.10.10">
    <property type="entry name" value="Trypsin-like serine proteases"/>
    <property type="match status" value="1"/>
</dbReference>
<feature type="domain" description="PPAF-2-like Clip" evidence="3">
    <location>
        <begin position="56"/>
        <end position="104"/>
    </location>
</feature>
<dbReference type="AlphaFoldDB" id="A0A0N1PEX0"/>
<dbReference type="Proteomes" id="UP000053268">
    <property type="component" value="Unassembled WGS sequence"/>
</dbReference>
<dbReference type="InterPro" id="IPR041515">
    <property type="entry name" value="PPAF-2-like_Clip"/>
</dbReference>
<dbReference type="EMBL" id="KQ459522">
    <property type="protein sequence ID" value="KPJ00063.1"/>
    <property type="molecule type" value="Genomic_DNA"/>
</dbReference>
<dbReference type="InterPro" id="IPR009003">
    <property type="entry name" value="Peptidase_S1_PA"/>
</dbReference>
<evidence type="ECO:0000256" key="1">
    <source>
        <dbReference type="SAM" id="SignalP"/>
    </source>
</evidence>
<dbReference type="Pfam" id="PF18322">
    <property type="entry name" value="CLIP_1"/>
    <property type="match status" value="1"/>
</dbReference>
<evidence type="ECO:0000313" key="5">
    <source>
        <dbReference type="Proteomes" id="UP000053268"/>
    </source>
</evidence>
<keyword evidence="1" id="KW-0732">Signal</keyword>
<evidence type="ECO:0008006" key="6">
    <source>
        <dbReference type="Google" id="ProtNLM"/>
    </source>
</evidence>
<gene>
    <name evidence="4" type="ORF">RR46_00329</name>
</gene>
<evidence type="ECO:0000313" key="4">
    <source>
        <dbReference type="EMBL" id="KPJ00063.1"/>
    </source>
</evidence>
<evidence type="ECO:0000259" key="3">
    <source>
        <dbReference type="Pfam" id="PF18322"/>
    </source>
</evidence>
<dbReference type="InterPro" id="IPR043504">
    <property type="entry name" value="Peptidase_S1_PA_chymotrypsin"/>
</dbReference>
<organism evidence="4 5">
    <name type="scientific">Papilio xuthus</name>
    <name type="common">Asian swallowtail butterfly</name>
    <dbReference type="NCBI Taxonomy" id="66420"/>
    <lineage>
        <taxon>Eukaryota</taxon>
        <taxon>Metazoa</taxon>
        <taxon>Ecdysozoa</taxon>
        <taxon>Arthropoda</taxon>
        <taxon>Hexapoda</taxon>
        <taxon>Insecta</taxon>
        <taxon>Pterygota</taxon>
        <taxon>Neoptera</taxon>
        <taxon>Endopterygota</taxon>
        <taxon>Lepidoptera</taxon>
        <taxon>Glossata</taxon>
        <taxon>Ditrysia</taxon>
        <taxon>Papilionoidea</taxon>
        <taxon>Papilionidae</taxon>
        <taxon>Papilioninae</taxon>
        <taxon>Papilio</taxon>
    </lineage>
</organism>
<feature type="domain" description="Peptidase S1" evidence="2">
    <location>
        <begin position="133"/>
        <end position="162"/>
    </location>
</feature>
<dbReference type="SUPFAM" id="SSF50494">
    <property type="entry name" value="Trypsin-like serine proteases"/>
    <property type="match status" value="1"/>
</dbReference>
<proteinExistence type="predicted"/>
<keyword evidence="5" id="KW-1185">Reference proteome</keyword>
<evidence type="ECO:0000259" key="2">
    <source>
        <dbReference type="Pfam" id="PF00089"/>
    </source>
</evidence>
<dbReference type="GO" id="GO:0006508">
    <property type="term" value="P:proteolysis"/>
    <property type="evidence" value="ECO:0007669"/>
    <property type="project" value="InterPro"/>
</dbReference>
<accession>A0A0N1PEX0</accession>